<feature type="region of interest" description="Disordered" evidence="1">
    <location>
        <begin position="471"/>
        <end position="490"/>
    </location>
</feature>
<dbReference type="PANTHER" id="PTHR46599">
    <property type="entry name" value="PIGGYBAC TRANSPOSABLE ELEMENT-DERIVED PROTEIN 4"/>
    <property type="match status" value="1"/>
</dbReference>
<evidence type="ECO:0000256" key="1">
    <source>
        <dbReference type="SAM" id="MobiDB-lite"/>
    </source>
</evidence>
<feature type="region of interest" description="Disordered" evidence="1">
    <location>
        <begin position="17"/>
        <end position="51"/>
    </location>
</feature>
<dbReference type="AlphaFoldDB" id="A0A8C1NIT5"/>
<dbReference type="Pfam" id="PF13843">
    <property type="entry name" value="DDE_Tnp_1_7"/>
    <property type="match status" value="1"/>
</dbReference>
<dbReference type="InterPro" id="IPR029526">
    <property type="entry name" value="PGBD"/>
</dbReference>
<feature type="domain" description="PiggyBac transposable element-derived protein" evidence="2">
    <location>
        <begin position="87"/>
        <end position="437"/>
    </location>
</feature>
<evidence type="ECO:0000313" key="3">
    <source>
        <dbReference type="Ensembl" id="ENSCCRP00010092341.1"/>
    </source>
</evidence>
<sequence>MCIESLKCLCKCDEEATFSSEEEHGSDDECLSENNSAKEPVAKRAKANKHPTWSWKTEDDIDMAPQALRFLPTREPGPQLRPCDAHTPMSLFKKFFSDTAVLTQAARACAKGHKYKWTDVSISELYCYIGLLFYMAMVKLSSITDYWWQNNLFSVPFPATIMSRDRFCTISWNLHMSHPDADQDNDKKRGTAEHDRLFRARSLMDTIRLACKAIYHPRKNLTVDERMVACKANTGMTQYMKAKPTKWGFKLFFLADSSNGYTADFAVYTGKNPFPTGHGLSYDAVTSLLDRIVLGSGYHRLVCFKFGACGTYRDNRKDCPRNAANSLTKKSVRGSIRWIRDKHLVFVKWMDTREVSVCSTIHAAYTGDNVQRRAKTQNGWRTKSFPCPAPVTAYNQHMGGVDLSDQLLQYYSTQHKTMKWYRKLFLHFLDIAATNAFIVHKELYGTMTHKEFMEELIAELCGVSQKIPPKRTSADHVPFPGTEQTSDATTGHRTCGLCKAKHGKRQDTPWKCQACDVHLCVQVKRNCFLEWHKDV</sequence>
<accession>A0A8C1NIT5</accession>
<reference evidence="3" key="2">
    <citation type="submission" date="2025-09" db="UniProtKB">
        <authorList>
            <consortium name="Ensembl"/>
        </authorList>
    </citation>
    <scope>IDENTIFICATION</scope>
</reference>
<evidence type="ECO:0000259" key="2">
    <source>
        <dbReference type="Pfam" id="PF13843"/>
    </source>
</evidence>
<proteinExistence type="predicted"/>
<dbReference type="Proteomes" id="UP000694427">
    <property type="component" value="Unplaced"/>
</dbReference>
<evidence type="ECO:0000313" key="4">
    <source>
        <dbReference type="Proteomes" id="UP000694427"/>
    </source>
</evidence>
<protein>
    <recommendedName>
        <fullName evidence="2">PiggyBac transposable element-derived protein domain-containing protein</fullName>
    </recommendedName>
</protein>
<dbReference type="PANTHER" id="PTHR46599:SF3">
    <property type="entry name" value="PIGGYBAC TRANSPOSABLE ELEMENT-DERIVED PROTEIN 4"/>
    <property type="match status" value="1"/>
</dbReference>
<name>A0A8C1NIT5_CYPCA</name>
<organism evidence="3 4">
    <name type="scientific">Cyprinus carpio</name>
    <name type="common">Common carp</name>
    <dbReference type="NCBI Taxonomy" id="7962"/>
    <lineage>
        <taxon>Eukaryota</taxon>
        <taxon>Metazoa</taxon>
        <taxon>Chordata</taxon>
        <taxon>Craniata</taxon>
        <taxon>Vertebrata</taxon>
        <taxon>Euteleostomi</taxon>
        <taxon>Actinopterygii</taxon>
        <taxon>Neopterygii</taxon>
        <taxon>Teleostei</taxon>
        <taxon>Ostariophysi</taxon>
        <taxon>Cypriniformes</taxon>
        <taxon>Cyprinidae</taxon>
        <taxon>Cyprininae</taxon>
        <taxon>Cyprinus</taxon>
    </lineage>
</organism>
<keyword evidence="4" id="KW-1185">Reference proteome</keyword>
<reference evidence="3" key="1">
    <citation type="submission" date="2025-08" db="UniProtKB">
        <authorList>
            <consortium name="Ensembl"/>
        </authorList>
    </citation>
    <scope>IDENTIFICATION</scope>
</reference>
<dbReference type="Ensembl" id="ENSCCRT00010102371.1">
    <property type="protein sequence ID" value="ENSCCRP00010092341.1"/>
    <property type="gene ID" value="ENSCCRG00010040384.1"/>
</dbReference>